<reference evidence="4" key="1">
    <citation type="journal article" date="2020" name="New Phytol.">
        <title>Comparative genomics reveals dynamic genome evolution in host specialist ectomycorrhizal fungi.</title>
        <authorList>
            <person name="Lofgren L.A."/>
            <person name="Nguyen N.H."/>
            <person name="Vilgalys R."/>
            <person name="Ruytinx J."/>
            <person name="Liao H.L."/>
            <person name="Branco S."/>
            <person name="Kuo A."/>
            <person name="LaButti K."/>
            <person name="Lipzen A."/>
            <person name="Andreopoulos W."/>
            <person name="Pangilinan J."/>
            <person name="Riley R."/>
            <person name="Hundley H."/>
            <person name="Na H."/>
            <person name="Barry K."/>
            <person name="Grigoriev I.V."/>
            <person name="Stajich J.E."/>
            <person name="Kennedy P.G."/>
        </authorList>
    </citation>
    <scope>NUCLEOTIDE SEQUENCE</scope>
    <source>
        <strain evidence="4">FC423</strain>
    </source>
</reference>
<dbReference type="Gene3D" id="1.50.10.10">
    <property type="match status" value="1"/>
</dbReference>
<comment type="caution">
    <text evidence="4">The sequence shown here is derived from an EMBL/GenBank/DDBJ whole genome shotgun (WGS) entry which is preliminary data.</text>
</comment>
<name>A0A9P7EVP3_9AGAM</name>
<dbReference type="SUPFAM" id="SSF48208">
    <property type="entry name" value="Six-hairpin glycosidases"/>
    <property type="match status" value="1"/>
</dbReference>
<comment type="similarity">
    <text evidence="1">Belongs to the glycosyl hydrolase 37 family.</text>
</comment>
<evidence type="ECO:0000313" key="4">
    <source>
        <dbReference type="EMBL" id="KAG2092951.1"/>
    </source>
</evidence>
<evidence type="ECO:0000256" key="1">
    <source>
        <dbReference type="ARBA" id="ARBA00005615"/>
    </source>
</evidence>
<accession>A0A9P7EVP3</accession>
<dbReference type="Pfam" id="PF01204">
    <property type="entry name" value="Trehalase"/>
    <property type="match status" value="1"/>
</dbReference>
<dbReference type="GeneID" id="64696540"/>
<dbReference type="GO" id="GO:0004555">
    <property type="term" value="F:alpha,alpha-trehalase activity"/>
    <property type="evidence" value="ECO:0007669"/>
    <property type="project" value="UniProtKB-EC"/>
</dbReference>
<dbReference type="OrthoDB" id="10540514at2759"/>
<dbReference type="EMBL" id="JABBWM010000087">
    <property type="protein sequence ID" value="KAG2092951.1"/>
    <property type="molecule type" value="Genomic_DNA"/>
</dbReference>
<dbReference type="InterPro" id="IPR001661">
    <property type="entry name" value="Glyco_hydro_37"/>
</dbReference>
<sequence length="207" mass="23156">MTQLLLRPLMDGQGAELYSELASGAETRWDYSSCVEAIPHLGNPGLRLFNVKNNISICLNSILFDGNFGMTDKAKLPLAELYSMLNATASSNHLQVTTGIREGILDLLWDPAKLAFYDFNLTLNACNDIFMAATHYPVVDDIIPNKVLTFQSHAFGYNDLMTHILQGHPELLAPTAVQDYECCFAFIKAWSLEEFMVPNDIRECLIM</sequence>
<dbReference type="Proteomes" id="UP000823399">
    <property type="component" value="Unassembled WGS sequence"/>
</dbReference>
<evidence type="ECO:0000256" key="3">
    <source>
        <dbReference type="ARBA" id="ARBA00030473"/>
    </source>
</evidence>
<dbReference type="EC" id="3.2.1.28" evidence="2"/>
<evidence type="ECO:0000313" key="5">
    <source>
        <dbReference type="Proteomes" id="UP000823399"/>
    </source>
</evidence>
<protein>
    <recommendedName>
        <fullName evidence="2">alpha,alpha-trehalase</fullName>
        <ecNumber evidence="2">3.2.1.28</ecNumber>
    </recommendedName>
    <alternativeName>
        <fullName evidence="3">Alpha,alpha-trehalase</fullName>
    </alternativeName>
</protein>
<organism evidence="4 5">
    <name type="scientific">Suillus discolor</name>
    <dbReference type="NCBI Taxonomy" id="1912936"/>
    <lineage>
        <taxon>Eukaryota</taxon>
        <taxon>Fungi</taxon>
        <taxon>Dikarya</taxon>
        <taxon>Basidiomycota</taxon>
        <taxon>Agaricomycotina</taxon>
        <taxon>Agaricomycetes</taxon>
        <taxon>Agaricomycetidae</taxon>
        <taxon>Boletales</taxon>
        <taxon>Suillineae</taxon>
        <taxon>Suillaceae</taxon>
        <taxon>Suillus</taxon>
    </lineage>
</organism>
<keyword evidence="5" id="KW-1185">Reference proteome</keyword>
<dbReference type="GO" id="GO:0005991">
    <property type="term" value="P:trehalose metabolic process"/>
    <property type="evidence" value="ECO:0007669"/>
    <property type="project" value="InterPro"/>
</dbReference>
<gene>
    <name evidence="4" type="ORF">F5147DRAFT_657559</name>
</gene>
<dbReference type="AlphaFoldDB" id="A0A9P7EVP3"/>
<dbReference type="RefSeq" id="XP_041287042.1">
    <property type="nucleotide sequence ID" value="XM_041434281.1"/>
</dbReference>
<dbReference type="InterPro" id="IPR008928">
    <property type="entry name" value="6-hairpin_glycosidase_sf"/>
</dbReference>
<evidence type="ECO:0000256" key="2">
    <source>
        <dbReference type="ARBA" id="ARBA00012757"/>
    </source>
</evidence>
<proteinExistence type="inferred from homology"/>
<dbReference type="InterPro" id="IPR012341">
    <property type="entry name" value="6hp_glycosidase-like_sf"/>
</dbReference>